<dbReference type="GO" id="GO:0034472">
    <property type="term" value="P:snRNA 3'-end processing"/>
    <property type="evidence" value="ECO:0007669"/>
    <property type="project" value="TreeGrafter"/>
</dbReference>
<protein>
    <submittedName>
        <fullName evidence="4">Integrator complex subunit 9</fullName>
    </submittedName>
</protein>
<dbReference type="GeneID" id="108678221"/>
<sequence length="319" mass="35432">MKFYSLSSEANRPCSIVTFQDTTIMLDCCLDQSPAQHFLPLHLVPSQRASNLAYWTPREADAHLEGELRECSNRVFVDSPPEFKAPAGQLVDFSELDAILVSNYLSILALPYITNETGFRGTVLMTEPTMQLGRLVMKELVEDIERCPKARCSDGWKQCLRLLPAPLCHVRPHAWRRIYTAAGIAEALSYVTIVAYNEAVSICGAVQATAVCSGFSVGSCNWLLQSHQHKVVYLSASSSLTTHPRPLSFSSLRRPDVLIVSSLIHRPASNLDLMMGDLAVRLCRTRPPQQRLRAGAMLHQQYGVQSNGGGRQCRKCDEI</sequence>
<dbReference type="GO" id="GO:0032039">
    <property type="term" value="C:integrator complex"/>
    <property type="evidence" value="ECO:0007669"/>
    <property type="project" value="InterPro"/>
</dbReference>
<gene>
    <name evidence="4" type="primary">LOC108678221</name>
</gene>
<dbReference type="OrthoDB" id="5600060at2759"/>
<dbReference type="InterPro" id="IPR036866">
    <property type="entry name" value="RibonucZ/Hydroxyglut_hydro"/>
</dbReference>
<keyword evidence="2" id="KW-0539">Nucleus</keyword>
<dbReference type="SUPFAM" id="SSF56281">
    <property type="entry name" value="Metallo-hydrolase/oxidoreductase"/>
    <property type="match status" value="1"/>
</dbReference>
<name>A0A8B7PA58_HYAAZ</name>
<organism evidence="3 4">
    <name type="scientific">Hyalella azteca</name>
    <name type="common">Amphipod</name>
    <dbReference type="NCBI Taxonomy" id="294128"/>
    <lineage>
        <taxon>Eukaryota</taxon>
        <taxon>Metazoa</taxon>
        <taxon>Ecdysozoa</taxon>
        <taxon>Arthropoda</taxon>
        <taxon>Crustacea</taxon>
        <taxon>Multicrustacea</taxon>
        <taxon>Malacostraca</taxon>
        <taxon>Eumalacostraca</taxon>
        <taxon>Peracarida</taxon>
        <taxon>Amphipoda</taxon>
        <taxon>Senticaudata</taxon>
        <taxon>Talitrida</taxon>
        <taxon>Talitroidea</taxon>
        <taxon>Hyalellidae</taxon>
        <taxon>Hyalella</taxon>
    </lineage>
</organism>
<dbReference type="AlphaFoldDB" id="A0A8B7PA58"/>
<reference evidence="4" key="1">
    <citation type="submission" date="2025-08" db="UniProtKB">
        <authorList>
            <consortium name="RefSeq"/>
        </authorList>
    </citation>
    <scope>IDENTIFICATION</scope>
</reference>
<dbReference type="Proteomes" id="UP000694843">
    <property type="component" value="Unplaced"/>
</dbReference>
<comment type="subcellular location">
    <subcellularLocation>
        <location evidence="1">Nucleus</location>
    </subcellularLocation>
</comment>
<accession>A0A8B7PA58</accession>
<dbReference type="Gene3D" id="3.60.15.10">
    <property type="entry name" value="Ribonuclease Z/Hydroxyacylglutathione hydrolase-like"/>
    <property type="match status" value="1"/>
</dbReference>
<evidence type="ECO:0000313" key="4">
    <source>
        <dbReference type="RefSeq" id="XP_018022076.2"/>
    </source>
</evidence>
<evidence type="ECO:0000256" key="2">
    <source>
        <dbReference type="ARBA" id="ARBA00023242"/>
    </source>
</evidence>
<dbReference type="PANTHER" id="PTHR46094">
    <property type="entry name" value="INTEGRATOR COMPLEX SUBUNIT 9"/>
    <property type="match status" value="1"/>
</dbReference>
<dbReference type="RefSeq" id="XP_018022076.2">
    <property type="nucleotide sequence ID" value="XM_018166587.2"/>
</dbReference>
<dbReference type="KEGG" id="hazt:108678221"/>
<dbReference type="InterPro" id="IPR027074">
    <property type="entry name" value="Integrator_9su"/>
</dbReference>
<evidence type="ECO:0000313" key="3">
    <source>
        <dbReference type="Proteomes" id="UP000694843"/>
    </source>
</evidence>
<dbReference type="OMA" id="FEYLCAF"/>
<evidence type="ECO:0000256" key="1">
    <source>
        <dbReference type="ARBA" id="ARBA00004123"/>
    </source>
</evidence>
<keyword evidence="3" id="KW-1185">Reference proteome</keyword>
<dbReference type="PANTHER" id="PTHR46094:SF1">
    <property type="entry name" value="INTEGRATOR COMPLEX SUBUNIT 9"/>
    <property type="match status" value="1"/>
</dbReference>
<proteinExistence type="predicted"/>